<comment type="subcellular location">
    <subcellularLocation>
        <location evidence="8">Cytoplasm</location>
    </subcellularLocation>
</comment>
<feature type="binding site" evidence="8">
    <location>
        <begin position="12"/>
        <end position="20"/>
    </location>
    <ligand>
        <name>ATP</name>
        <dbReference type="ChEBI" id="CHEBI:30616"/>
    </ligand>
</feature>
<dbReference type="InterPro" id="IPR003136">
    <property type="entry name" value="Cytidylate_kin"/>
</dbReference>
<organism evidence="10 11">
    <name type="scientific">Defluviicoccus vanus</name>
    <dbReference type="NCBI Taxonomy" id="111831"/>
    <lineage>
        <taxon>Bacteria</taxon>
        <taxon>Pseudomonadati</taxon>
        <taxon>Pseudomonadota</taxon>
        <taxon>Alphaproteobacteria</taxon>
        <taxon>Rhodospirillales</taxon>
        <taxon>Rhodospirillaceae</taxon>
        <taxon>Defluviicoccus</taxon>
    </lineage>
</organism>
<protein>
    <recommendedName>
        <fullName evidence="8">Cytidylate kinase</fullName>
        <shortName evidence="8">CK</shortName>
        <ecNumber evidence="8">2.7.4.25</ecNumber>
    </recommendedName>
    <alternativeName>
        <fullName evidence="8">Cytidine monophosphate kinase</fullName>
        <shortName evidence="8">CMP kinase</shortName>
    </alternativeName>
</protein>
<dbReference type="AlphaFoldDB" id="A0A7H1MZB4"/>
<keyword evidence="3 8" id="KW-0547">Nucleotide-binding</keyword>
<keyword evidence="4 8" id="KW-0418">Kinase</keyword>
<feature type="domain" description="Cytidylate kinase" evidence="9">
    <location>
        <begin position="8"/>
        <end position="211"/>
    </location>
</feature>
<proteinExistence type="inferred from homology"/>
<comment type="catalytic activity">
    <reaction evidence="6 8">
        <text>dCMP + ATP = dCDP + ADP</text>
        <dbReference type="Rhea" id="RHEA:25094"/>
        <dbReference type="ChEBI" id="CHEBI:30616"/>
        <dbReference type="ChEBI" id="CHEBI:57566"/>
        <dbReference type="ChEBI" id="CHEBI:58593"/>
        <dbReference type="ChEBI" id="CHEBI:456216"/>
        <dbReference type="EC" id="2.7.4.25"/>
    </reaction>
</comment>
<evidence type="ECO:0000313" key="11">
    <source>
        <dbReference type="Proteomes" id="UP000516369"/>
    </source>
</evidence>
<dbReference type="GO" id="GO:0005737">
    <property type="term" value="C:cytoplasm"/>
    <property type="evidence" value="ECO:0007669"/>
    <property type="project" value="UniProtKB-SubCell"/>
</dbReference>
<dbReference type="InterPro" id="IPR027417">
    <property type="entry name" value="P-loop_NTPase"/>
</dbReference>
<dbReference type="Pfam" id="PF02224">
    <property type="entry name" value="Cytidylate_kin"/>
    <property type="match status" value="1"/>
</dbReference>
<evidence type="ECO:0000256" key="5">
    <source>
        <dbReference type="ARBA" id="ARBA00022840"/>
    </source>
</evidence>
<gene>
    <name evidence="8" type="primary">cmk</name>
    <name evidence="10" type="ORF">HQ394_04810</name>
</gene>
<evidence type="ECO:0000259" key="9">
    <source>
        <dbReference type="Pfam" id="PF02224"/>
    </source>
</evidence>
<name>A0A7H1MZB4_9PROT</name>
<evidence type="ECO:0000256" key="1">
    <source>
        <dbReference type="ARBA" id="ARBA00009427"/>
    </source>
</evidence>
<evidence type="ECO:0000256" key="2">
    <source>
        <dbReference type="ARBA" id="ARBA00022679"/>
    </source>
</evidence>
<dbReference type="KEGG" id="dvn:HQ394_04810"/>
<reference evidence="10 11" key="1">
    <citation type="submission" date="2020-05" db="EMBL/GenBank/DDBJ databases">
        <title>Complete closed genome sequence of Defluviicoccus vanus.</title>
        <authorList>
            <person name="Bessarab I."/>
            <person name="Arumugam K."/>
            <person name="Maszenan A.M."/>
            <person name="Seviour R.J."/>
            <person name="Williams R.B."/>
        </authorList>
    </citation>
    <scope>NUCLEOTIDE SEQUENCE [LARGE SCALE GENOMIC DNA]</scope>
    <source>
        <strain evidence="10 11">Ben 114</strain>
    </source>
</reference>
<dbReference type="EMBL" id="CP053923">
    <property type="protein sequence ID" value="QNT68800.1"/>
    <property type="molecule type" value="Genomic_DNA"/>
</dbReference>
<keyword evidence="5 8" id="KW-0067">ATP-binding</keyword>
<evidence type="ECO:0000313" key="10">
    <source>
        <dbReference type="EMBL" id="QNT68800.1"/>
    </source>
</evidence>
<dbReference type="CDD" id="cd02020">
    <property type="entry name" value="CMPK"/>
    <property type="match status" value="1"/>
</dbReference>
<dbReference type="SUPFAM" id="SSF52540">
    <property type="entry name" value="P-loop containing nucleoside triphosphate hydrolases"/>
    <property type="match status" value="1"/>
</dbReference>
<evidence type="ECO:0000256" key="3">
    <source>
        <dbReference type="ARBA" id="ARBA00022741"/>
    </source>
</evidence>
<dbReference type="InterPro" id="IPR011994">
    <property type="entry name" value="Cytidylate_kinase_dom"/>
</dbReference>
<dbReference type="EC" id="2.7.4.25" evidence="8"/>
<keyword evidence="11" id="KW-1185">Reference proteome</keyword>
<dbReference type="Proteomes" id="UP000516369">
    <property type="component" value="Chromosome"/>
</dbReference>
<evidence type="ECO:0000256" key="8">
    <source>
        <dbReference type="HAMAP-Rule" id="MF_00238"/>
    </source>
</evidence>
<dbReference type="NCBIfam" id="TIGR00017">
    <property type="entry name" value="cmk"/>
    <property type="match status" value="1"/>
</dbReference>
<dbReference type="RefSeq" id="WP_190262276.1">
    <property type="nucleotide sequence ID" value="NZ_CP053923.1"/>
</dbReference>
<keyword evidence="8" id="KW-0963">Cytoplasm</keyword>
<dbReference type="HAMAP" id="MF_00238">
    <property type="entry name" value="Cytidyl_kinase_type1"/>
    <property type="match status" value="1"/>
</dbReference>
<evidence type="ECO:0000256" key="7">
    <source>
        <dbReference type="ARBA" id="ARBA00048478"/>
    </source>
</evidence>
<comment type="similarity">
    <text evidence="1 8">Belongs to the cytidylate kinase family. Type 1 subfamily.</text>
</comment>
<dbReference type="GO" id="GO:0036431">
    <property type="term" value="F:dCMP kinase activity"/>
    <property type="evidence" value="ECO:0007669"/>
    <property type="project" value="InterPro"/>
</dbReference>
<dbReference type="GO" id="GO:0005524">
    <property type="term" value="F:ATP binding"/>
    <property type="evidence" value="ECO:0007669"/>
    <property type="project" value="UniProtKB-UniRule"/>
</dbReference>
<dbReference type="Gene3D" id="3.40.50.300">
    <property type="entry name" value="P-loop containing nucleotide triphosphate hydrolases"/>
    <property type="match status" value="1"/>
</dbReference>
<evidence type="ECO:0000256" key="4">
    <source>
        <dbReference type="ARBA" id="ARBA00022777"/>
    </source>
</evidence>
<sequence>MHNSKKVIAIDGPAGAGKGTLARRLATQFAFAHLDTGLLYRGVGMKLIVAGLDATDVVAASAAARSLQLQDLDHPGLRSDEAAVAASKVATIAAVRQALLQFQRDFATRPPNGAAGAVLDGRDIGTVVCPWAPIKLFVTAAVEIRAARRVRELRQRGLQAIEERVLRDMQDRDARDSDRLASPLQPAADAFVIDTGTLDPDAVFDAAIMQIASNGGFGL</sequence>
<comment type="catalytic activity">
    <reaction evidence="7 8">
        <text>CMP + ATP = CDP + ADP</text>
        <dbReference type="Rhea" id="RHEA:11600"/>
        <dbReference type="ChEBI" id="CHEBI:30616"/>
        <dbReference type="ChEBI" id="CHEBI:58069"/>
        <dbReference type="ChEBI" id="CHEBI:60377"/>
        <dbReference type="ChEBI" id="CHEBI:456216"/>
        <dbReference type="EC" id="2.7.4.25"/>
    </reaction>
</comment>
<keyword evidence="2 8" id="KW-0808">Transferase</keyword>
<accession>A0A7H1MZB4</accession>
<dbReference type="GO" id="GO:0006220">
    <property type="term" value="P:pyrimidine nucleotide metabolic process"/>
    <property type="evidence" value="ECO:0007669"/>
    <property type="project" value="UniProtKB-UniRule"/>
</dbReference>
<evidence type="ECO:0000256" key="6">
    <source>
        <dbReference type="ARBA" id="ARBA00047615"/>
    </source>
</evidence>